<dbReference type="GO" id="GO:0005634">
    <property type="term" value="C:nucleus"/>
    <property type="evidence" value="ECO:0007669"/>
    <property type="project" value="UniProtKB-ARBA"/>
</dbReference>
<keyword evidence="11" id="KW-0233">DNA recombination</keyword>
<evidence type="ECO:0000256" key="12">
    <source>
        <dbReference type="ARBA" id="ARBA00048173"/>
    </source>
</evidence>
<comment type="catalytic activity">
    <reaction evidence="12">
        <text>DNA(n) + a 2'-deoxyribonucleoside 5'-triphosphate = DNA(n+1) + diphosphate</text>
        <dbReference type="Rhea" id="RHEA:22508"/>
        <dbReference type="Rhea" id="RHEA-COMP:17339"/>
        <dbReference type="Rhea" id="RHEA-COMP:17340"/>
        <dbReference type="ChEBI" id="CHEBI:33019"/>
        <dbReference type="ChEBI" id="CHEBI:61560"/>
        <dbReference type="ChEBI" id="CHEBI:173112"/>
        <dbReference type="EC" id="2.7.7.49"/>
    </reaction>
</comment>
<keyword evidence="7" id="KW-0460">Magnesium</keyword>
<dbReference type="Proteomes" id="UP000320333">
    <property type="component" value="Unassembled WGS sequence"/>
</dbReference>
<keyword evidence="4" id="KW-0479">Metal-binding</keyword>
<dbReference type="GO" id="GO:0003887">
    <property type="term" value="F:DNA-directed DNA polymerase activity"/>
    <property type="evidence" value="ECO:0007669"/>
    <property type="project" value="UniProtKB-KW"/>
</dbReference>
<dbReference type="GO" id="GO:0015074">
    <property type="term" value="P:DNA integration"/>
    <property type="evidence" value="ECO:0007669"/>
    <property type="project" value="UniProtKB-KW"/>
</dbReference>
<evidence type="ECO:0000256" key="10">
    <source>
        <dbReference type="ARBA" id="ARBA00022932"/>
    </source>
</evidence>
<dbReference type="OrthoDB" id="1935865at2759"/>
<keyword evidence="16" id="KW-1185">Reference proteome</keyword>
<dbReference type="InterPro" id="IPR001584">
    <property type="entry name" value="Integrase_cat-core"/>
</dbReference>
<dbReference type="PANTHER" id="PTHR42648:SF11">
    <property type="entry name" value="TRANSPOSON TY4-P GAG-POL POLYPROTEIN"/>
    <property type="match status" value="1"/>
</dbReference>
<dbReference type="InterPro" id="IPR039537">
    <property type="entry name" value="Retrotran_Ty1/copia-like"/>
</dbReference>
<reference evidence="15 16" key="1">
    <citation type="journal article" date="2019" name="Sci. Rep.">
        <title>Comparative genomics of chytrid fungi reveal insights into the obligate biotrophic and pathogenic lifestyle of Synchytrium endobioticum.</title>
        <authorList>
            <person name="van de Vossenberg B.T.L.H."/>
            <person name="Warris S."/>
            <person name="Nguyen H.D.T."/>
            <person name="van Gent-Pelzer M.P.E."/>
            <person name="Joly D.L."/>
            <person name="van de Geest H.C."/>
            <person name="Bonants P.J.M."/>
            <person name="Smith D.S."/>
            <person name="Levesque C.A."/>
            <person name="van der Lee T.A.J."/>
        </authorList>
    </citation>
    <scope>NUCLEOTIDE SEQUENCE [LARGE SCALE GENOMIC DNA]</scope>
    <source>
        <strain evidence="15 16">CBS 675.73</strain>
    </source>
</reference>
<evidence type="ECO:0000256" key="9">
    <source>
        <dbReference type="ARBA" id="ARBA00022918"/>
    </source>
</evidence>
<organism evidence="15 16">
    <name type="scientific">Chytriomyces confervae</name>
    <dbReference type="NCBI Taxonomy" id="246404"/>
    <lineage>
        <taxon>Eukaryota</taxon>
        <taxon>Fungi</taxon>
        <taxon>Fungi incertae sedis</taxon>
        <taxon>Chytridiomycota</taxon>
        <taxon>Chytridiomycota incertae sedis</taxon>
        <taxon>Chytridiomycetes</taxon>
        <taxon>Chytridiales</taxon>
        <taxon>Chytriomycetaceae</taxon>
        <taxon>Chytriomyces</taxon>
    </lineage>
</organism>
<dbReference type="STRING" id="246404.A0A507D643"/>
<evidence type="ECO:0000256" key="11">
    <source>
        <dbReference type="ARBA" id="ARBA00023172"/>
    </source>
</evidence>
<dbReference type="InterPro" id="IPR036397">
    <property type="entry name" value="RNaseH_sf"/>
</dbReference>
<keyword evidence="6" id="KW-0378">Hydrolase</keyword>
<evidence type="ECO:0000256" key="1">
    <source>
        <dbReference type="ARBA" id="ARBA00022578"/>
    </source>
</evidence>
<feature type="domain" description="Integrase catalytic" evidence="14">
    <location>
        <begin position="87"/>
        <end position="180"/>
    </location>
</feature>
<evidence type="ECO:0000256" key="7">
    <source>
        <dbReference type="ARBA" id="ARBA00022842"/>
    </source>
</evidence>
<dbReference type="GO" id="GO:0004519">
    <property type="term" value="F:endonuclease activity"/>
    <property type="evidence" value="ECO:0007669"/>
    <property type="project" value="UniProtKB-KW"/>
</dbReference>
<comment type="caution">
    <text evidence="15">The sequence shown here is derived from an EMBL/GenBank/DDBJ whole genome shotgun (WGS) entry which is preliminary data.</text>
</comment>
<sequence>MIIVRANDIHEGLYTLQENKSGLTTTIIRETSMREAHRFMGHLNEKDLRKLQEQADGVSIKDEELGDCSVCMESKTTRSVGKEKSARVEKPGEELNVDLTFVNRTPILMVSDTGSGCTFVKIMGRKSDACQRILNIIKLIETQYHHKLKTIVSDGGGEFINSKFTKWCETNGINHHVSTP</sequence>
<evidence type="ECO:0000313" key="16">
    <source>
        <dbReference type="Proteomes" id="UP000320333"/>
    </source>
</evidence>
<dbReference type="GO" id="GO:0046872">
    <property type="term" value="F:metal ion binding"/>
    <property type="evidence" value="ECO:0007669"/>
    <property type="project" value="UniProtKB-KW"/>
</dbReference>
<dbReference type="GO" id="GO:0003964">
    <property type="term" value="F:RNA-directed DNA polymerase activity"/>
    <property type="evidence" value="ECO:0007669"/>
    <property type="project" value="UniProtKB-KW"/>
</dbReference>
<dbReference type="GO" id="GO:0006310">
    <property type="term" value="P:DNA recombination"/>
    <property type="evidence" value="ECO:0007669"/>
    <property type="project" value="UniProtKB-KW"/>
</dbReference>
<dbReference type="InterPro" id="IPR012337">
    <property type="entry name" value="RNaseH-like_sf"/>
</dbReference>
<dbReference type="GO" id="GO:0003676">
    <property type="term" value="F:nucleic acid binding"/>
    <property type="evidence" value="ECO:0007669"/>
    <property type="project" value="InterPro"/>
</dbReference>
<dbReference type="EMBL" id="QEAP01001331">
    <property type="protein sequence ID" value="TPX47059.1"/>
    <property type="molecule type" value="Genomic_DNA"/>
</dbReference>
<dbReference type="SUPFAM" id="SSF53098">
    <property type="entry name" value="Ribonuclease H-like"/>
    <property type="match status" value="1"/>
</dbReference>
<comment type="catalytic activity">
    <reaction evidence="13">
        <text>DNA(n) + a 2'-deoxyribonucleoside 5'-triphosphate = DNA(n+1) + diphosphate</text>
        <dbReference type="Rhea" id="RHEA:22508"/>
        <dbReference type="Rhea" id="RHEA-COMP:17339"/>
        <dbReference type="Rhea" id="RHEA-COMP:17340"/>
        <dbReference type="ChEBI" id="CHEBI:33019"/>
        <dbReference type="ChEBI" id="CHEBI:61560"/>
        <dbReference type="ChEBI" id="CHEBI:173112"/>
        <dbReference type="EC" id="2.7.7.7"/>
    </reaction>
</comment>
<keyword evidence="5" id="KW-0255">Endonuclease</keyword>
<evidence type="ECO:0000256" key="8">
    <source>
        <dbReference type="ARBA" id="ARBA00022908"/>
    </source>
</evidence>
<evidence type="ECO:0000256" key="4">
    <source>
        <dbReference type="ARBA" id="ARBA00022723"/>
    </source>
</evidence>
<evidence type="ECO:0000256" key="6">
    <source>
        <dbReference type="ARBA" id="ARBA00022801"/>
    </source>
</evidence>
<dbReference type="PROSITE" id="PS50994">
    <property type="entry name" value="INTEGRASE"/>
    <property type="match status" value="1"/>
</dbReference>
<keyword evidence="1" id="KW-0815">Transposition</keyword>
<dbReference type="Gene3D" id="3.30.420.10">
    <property type="entry name" value="Ribonuclease H-like superfamily/Ribonuclease H"/>
    <property type="match status" value="1"/>
</dbReference>
<keyword evidence="10" id="KW-0808">Transferase</keyword>
<evidence type="ECO:0000256" key="5">
    <source>
        <dbReference type="ARBA" id="ARBA00022759"/>
    </source>
</evidence>
<keyword evidence="8" id="KW-0229">DNA integration</keyword>
<dbReference type="GO" id="GO:0016787">
    <property type="term" value="F:hydrolase activity"/>
    <property type="evidence" value="ECO:0007669"/>
    <property type="project" value="UniProtKB-KW"/>
</dbReference>
<evidence type="ECO:0000259" key="14">
    <source>
        <dbReference type="PROSITE" id="PS50994"/>
    </source>
</evidence>
<evidence type="ECO:0000256" key="2">
    <source>
        <dbReference type="ARBA" id="ARBA00022695"/>
    </source>
</evidence>
<evidence type="ECO:0000256" key="3">
    <source>
        <dbReference type="ARBA" id="ARBA00022722"/>
    </source>
</evidence>
<keyword evidence="2" id="KW-0548">Nucleotidyltransferase</keyword>
<dbReference type="AlphaFoldDB" id="A0A507D643"/>
<gene>
    <name evidence="15" type="ORF">CcCBS67573_g10279</name>
</gene>
<proteinExistence type="predicted"/>
<keyword evidence="3" id="KW-0540">Nuclease</keyword>
<evidence type="ECO:0000256" key="13">
    <source>
        <dbReference type="ARBA" id="ARBA00049244"/>
    </source>
</evidence>
<dbReference type="GO" id="GO:0032196">
    <property type="term" value="P:transposition"/>
    <property type="evidence" value="ECO:0007669"/>
    <property type="project" value="UniProtKB-KW"/>
</dbReference>
<accession>A0A507D643</accession>
<evidence type="ECO:0000313" key="15">
    <source>
        <dbReference type="EMBL" id="TPX47059.1"/>
    </source>
</evidence>
<keyword evidence="9" id="KW-0695">RNA-directed DNA polymerase</keyword>
<name>A0A507D643_9FUNG</name>
<keyword evidence="10" id="KW-0239">DNA-directed DNA polymerase</keyword>
<protein>
    <recommendedName>
        <fullName evidence="14">Integrase catalytic domain-containing protein</fullName>
    </recommendedName>
</protein>
<dbReference type="PANTHER" id="PTHR42648">
    <property type="entry name" value="TRANSPOSASE, PUTATIVE-RELATED"/>
    <property type="match status" value="1"/>
</dbReference>